<evidence type="ECO:0000259" key="21">
    <source>
        <dbReference type="SMART" id="SM00642"/>
    </source>
</evidence>
<dbReference type="InterPro" id="IPR005085">
    <property type="entry name" value="CBM25"/>
</dbReference>
<dbReference type="InterPro" id="IPR006047">
    <property type="entry name" value="GH13_cat_dom"/>
</dbReference>
<protein>
    <recommendedName>
        <fullName evidence="5">Alpha-amylase</fullName>
        <ecNumber evidence="4">3.2.1.1</ecNumber>
        <ecNumber evidence="12">3.2.1.41</ecNumber>
    </recommendedName>
    <alternativeName>
        <fullName evidence="14">1,4-alpha-D-glucan glucanohydrolase</fullName>
    </alternativeName>
    <alternativeName>
        <fullName evidence="13">Alpha-dextrin endo-1,6-alpha-glucosidase</fullName>
    </alternativeName>
    <alternativeName>
        <fullName evidence="15">Pullulan 6-glucanohydrolase</fullName>
    </alternativeName>
</protein>
<dbReference type="SUPFAM" id="SSF49452">
    <property type="entry name" value="Starch-binding domain-like"/>
    <property type="match status" value="2"/>
</dbReference>
<evidence type="ECO:0000256" key="13">
    <source>
        <dbReference type="ARBA" id="ARBA00029618"/>
    </source>
</evidence>
<dbReference type="GO" id="GO:0005975">
    <property type="term" value="P:carbohydrate metabolic process"/>
    <property type="evidence" value="ECO:0007669"/>
    <property type="project" value="InterPro"/>
</dbReference>
<dbReference type="InterPro" id="IPR031319">
    <property type="entry name" value="A-amylase_C"/>
</dbReference>
<evidence type="ECO:0000256" key="5">
    <source>
        <dbReference type="ARBA" id="ARBA00017303"/>
    </source>
</evidence>
<dbReference type="InterPro" id="IPR011840">
    <property type="entry name" value="PulA_typeI"/>
</dbReference>
<evidence type="ECO:0000256" key="14">
    <source>
        <dbReference type="ARBA" id="ARBA00030238"/>
    </source>
</evidence>
<dbReference type="GO" id="GO:0004556">
    <property type="term" value="F:alpha-amylase activity"/>
    <property type="evidence" value="ECO:0007669"/>
    <property type="project" value="UniProtKB-EC"/>
</dbReference>
<dbReference type="PANTHER" id="PTHR43002">
    <property type="entry name" value="GLYCOGEN DEBRANCHING ENZYME"/>
    <property type="match status" value="1"/>
</dbReference>
<dbReference type="Pfam" id="PF00128">
    <property type="entry name" value="Alpha-amylase"/>
    <property type="match status" value="2"/>
</dbReference>
<dbReference type="SMART" id="SM00632">
    <property type="entry name" value="Aamy_C"/>
    <property type="match status" value="1"/>
</dbReference>
<feature type="signal peptide" evidence="19">
    <location>
        <begin position="1"/>
        <end position="37"/>
    </location>
</feature>
<keyword evidence="8" id="KW-0378">Hydrolase</keyword>
<evidence type="ECO:0000256" key="4">
    <source>
        <dbReference type="ARBA" id="ARBA00012595"/>
    </source>
</evidence>
<dbReference type="InterPro" id="IPR013783">
    <property type="entry name" value="Ig-like_fold"/>
</dbReference>
<dbReference type="CDD" id="cd11317">
    <property type="entry name" value="AmyAc_bac_euk_AmyA"/>
    <property type="match status" value="1"/>
</dbReference>
<dbReference type="Gene3D" id="2.60.40.1110">
    <property type="match status" value="2"/>
</dbReference>
<accession>A0A8B3RPG9</accession>
<evidence type="ECO:0000256" key="9">
    <source>
        <dbReference type="ARBA" id="ARBA00022837"/>
    </source>
</evidence>
<evidence type="ECO:0000256" key="16">
    <source>
        <dbReference type="RuleBase" id="RU003615"/>
    </source>
</evidence>
<dbReference type="PRINTS" id="PR00110">
    <property type="entry name" value="ALPHAAMYLASE"/>
</dbReference>
<comment type="cofactor">
    <cofactor evidence="2">
        <name>Ca(2+)</name>
        <dbReference type="ChEBI" id="CHEBI:29108"/>
    </cofactor>
</comment>
<evidence type="ECO:0000256" key="17">
    <source>
        <dbReference type="SAM" id="MobiDB-lite"/>
    </source>
</evidence>
<dbReference type="NCBIfam" id="TIGR02104">
    <property type="entry name" value="pulA_typeI"/>
    <property type="match status" value="1"/>
</dbReference>
<keyword evidence="9" id="KW-0106">Calcium</keyword>
<comment type="caution">
    <text evidence="23">The sequence shown here is derived from an EMBL/GenBank/DDBJ whole genome shotgun (WGS) entry which is preliminary data.</text>
</comment>
<dbReference type="GO" id="GO:0051060">
    <property type="term" value="F:pullulanase activity"/>
    <property type="evidence" value="ECO:0007669"/>
    <property type="project" value="UniProtKB-EC"/>
</dbReference>
<dbReference type="Gene3D" id="2.60.40.1180">
    <property type="entry name" value="Golgi alpha-mannosidase II"/>
    <property type="match status" value="1"/>
</dbReference>
<dbReference type="SMART" id="SM01066">
    <property type="entry name" value="CBM_25"/>
    <property type="match status" value="1"/>
</dbReference>
<keyword evidence="18" id="KW-0812">Transmembrane</keyword>
<dbReference type="EMBL" id="RYVC01000007">
    <property type="protein sequence ID" value="RYQ47192.1"/>
    <property type="molecule type" value="Genomic_DNA"/>
</dbReference>
<evidence type="ECO:0000259" key="20">
    <source>
        <dbReference type="SMART" id="SM00632"/>
    </source>
</evidence>
<dbReference type="SMART" id="SM00642">
    <property type="entry name" value="Aamy"/>
    <property type="match status" value="1"/>
</dbReference>
<evidence type="ECO:0000256" key="11">
    <source>
        <dbReference type="ARBA" id="ARBA00023965"/>
    </source>
</evidence>
<feature type="domain" description="Glycosyl hydrolase family 13 catalytic" evidence="21">
    <location>
        <begin position="51"/>
        <end position="431"/>
    </location>
</feature>
<dbReference type="Pfam" id="PF02922">
    <property type="entry name" value="CBM_48"/>
    <property type="match status" value="1"/>
</dbReference>
<dbReference type="Gene3D" id="3.20.20.80">
    <property type="entry name" value="Glycosidases"/>
    <property type="match status" value="2"/>
</dbReference>
<feature type="compositionally biased region" description="Low complexity" evidence="17">
    <location>
        <begin position="1667"/>
        <end position="1679"/>
    </location>
</feature>
<dbReference type="CDD" id="cd11341">
    <property type="entry name" value="AmyAc_Pullulanase_LD-like"/>
    <property type="match status" value="1"/>
</dbReference>
<proteinExistence type="inferred from homology"/>
<dbReference type="InterPro" id="IPR013780">
    <property type="entry name" value="Glyco_hydro_b"/>
</dbReference>
<keyword evidence="7 19" id="KW-0732">Signal</keyword>
<dbReference type="EC" id="3.2.1.1" evidence="4"/>
<dbReference type="SUPFAM" id="SSF51445">
    <property type="entry name" value="(Trans)glycosidases"/>
    <property type="match status" value="2"/>
</dbReference>
<reference evidence="23 24" key="1">
    <citation type="submission" date="2018-12" db="EMBL/GenBank/DDBJ databases">
        <title>Unveiling genomic diversity among members of the Bifidobacterium pseudolongum species, a widely distributed gut commensal of the animal kingdom.</title>
        <authorList>
            <person name="Lugli G.A."/>
            <person name="Duranti S."/>
            <person name="Albert K."/>
            <person name="Mancabelli L."/>
            <person name="Napoli S."/>
            <person name="Viappiani A."/>
            <person name="Anzalone R."/>
            <person name="Longhi G."/>
            <person name="Milani C."/>
            <person name="Turroni F."/>
            <person name="Alessandri G."/>
            <person name="Sela D.A."/>
            <person name="Van Sinderen D."/>
            <person name="Ventura M."/>
        </authorList>
    </citation>
    <scope>NUCLEOTIDE SEQUENCE [LARGE SCALE GENOMIC DNA]</scope>
    <source>
        <strain evidence="23 24">1780B</strain>
    </source>
</reference>
<feature type="transmembrane region" description="Helical" evidence="18">
    <location>
        <begin position="1724"/>
        <end position="1745"/>
    </location>
</feature>
<evidence type="ECO:0000256" key="1">
    <source>
        <dbReference type="ARBA" id="ARBA00000548"/>
    </source>
</evidence>
<dbReference type="Pfam" id="PF03423">
    <property type="entry name" value="CBM_25"/>
    <property type="match status" value="1"/>
</dbReference>
<evidence type="ECO:0000256" key="2">
    <source>
        <dbReference type="ARBA" id="ARBA00001913"/>
    </source>
</evidence>
<evidence type="ECO:0000259" key="22">
    <source>
        <dbReference type="SMART" id="SM01066"/>
    </source>
</evidence>
<evidence type="ECO:0000313" key="23">
    <source>
        <dbReference type="EMBL" id="RYQ47192.1"/>
    </source>
</evidence>
<dbReference type="EC" id="3.2.1.41" evidence="12"/>
<dbReference type="Pfam" id="PF03714">
    <property type="entry name" value="PUD"/>
    <property type="match status" value="2"/>
</dbReference>
<dbReference type="InterPro" id="IPR006046">
    <property type="entry name" value="Alpha_amylase"/>
</dbReference>
<dbReference type="Pfam" id="PF02806">
    <property type="entry name" value="Alpha-amylase_C"/>
    <property type="match status" value="1"/>
</dbReference>
<comment type="catalytic activity">
    <reaction evidence="1">
        <text>Endohydrolysis of (1-&gt;4)-alpha-D-glucosidic linkages in polysaccharides containing three or more (1-&gt;4)-alpha-linked D-glucose units.</text>
        <dbReference type="EC" id="3.2.1.1"/>
    </reaction>
</comment>
<evidence type="ECO:0000256" key="10">
    <source>
        <dbReference type="ARBA" id="ARBA00023295"/>
    </source>
</evidence>
<dbReference type="InterPro" id="IPR017853">
    <property type="entry name" value="GH"/>
</dbReference>
<keyword evidence="6" id="KW-0479">Metal-binding</keyword>
<dbReference type="Proteomes" id="UP000292933">
    <property type="component" value="Unassembled WGS sequence"/>
</dbReference>
<feature type="domain" description="Carbohydrate binding module family 25" evidence="22">
    <location>
        <begin position="548"/>
        <end position="626"/>
    </location>
</feature>
<evidence type="ECO:0000256" key="6">
    <source>
        <dbReference type="ARBA" id="ARBA00022723"/>
    </source>
</evidence>
<keyword evidence="18" id="KW-1133">Transmembrane helix</keyword>
<evidence type="ECO:0000256" key="12">
    <source>
        <dbReference type="ARBA" id="ARBA00024062"/>
    </source>
</evidence>
<evidence type="ECO:0000256" key="8">
    <source>
        <dbReference type="ARBA" id="ARBA00022801"/>
    </source>
</evidence>
<evidence type="ECO:0000256" key="18">
    <source>
        <dbReference type="SAM" id="Phobius"/>
    </source>
</evidence>
<comment type="similarity">
    <text evidence="3 16">Belongs to the glycosyl hydrolase 13 family.</text>
</comment>
<dbReference type="SUPFAM" id="SSF81296">
    <property type="entry name" value="E set domains"/>
    <property type="match status" value="1"/>
</dbReference>
<gene>
    <name evidence="23" type="ORF">PG1780B_0911</name>
</gene>
<evidence type="ECO:0000256" key="3">
    <source>
        <dbReference type="ARBA" id="ARBA00008061"/>
    </source>
</evidence>
<evidence type="ECO:0000256" key="15">
    <source>
        <dbReference type="ARBA" id="ARBA00031076"/>
    </source>
</evidence>
<keyword evidence="18" id="KW-0472">Membrane</keyword>
<dbReference type="InterPro" id="IPR004193">
    <property type="entry name" value="Glyco_hydro_13_N"/>
</dbReference>
<evidence type="ECO:0000313" key="24">
    <source>
        <dbReference type="Proteomes" id="UP000292933"/>
    </source>
</evidence>
<dbReference type="InterPro" id="IPR005323">
    <property type="entry name" value="CBM41_pullulanase"/>
</dbReference>
<comment type="catalytic activity">
    <reaction evidence="11">
        <text>Hydrolysis of (1-&gt;6)-alpha-D-glucosidic linkages in pullulan, amylopectin and glycogen, and in the alpha- and beta-limit dextrins of amylopectin and glycogen.</text>
        <dbReference type="EC" id="3.2.1.41"/>
    </reaction>
</comment>
<organism evidence="23 24">
    <name type="scientific">Bifidobacterium pseudolongum subsp. globosum</name>
    <dbReference type="NCBI Taxonomy" id="1690"/>
    <lineage>
        <taxon>Bacteria</taxon>
        <taxon>Bacillati</taxon>
        <taxon>Actinomycetota</taxon>
        <taxon>Actinomycetes</taxon>
        <taxon>Bifidobacteriales</taxon>
        <taxon>Bifidobacteriaceae</taxon>
        <taxon>Bifidobacterium</taxon>
    </lineage>
</organism>
<dbReference type="GO" id="GO:0046872">
    <property type="term" value="F:metal ion binding"/>
    <property type="evidence" value="ECO:0007669"/>
    <property type="project" value="UniProtKB-KW"/>
</dbReference>
<dbReference type="InterPro" id="IPR013784">
    <property type="entry name" value="Carb-bd-like_fold"/>
</dbReference>
<dbReference type="CDD" id="cd10315">
    <property type="entry name" value="CBM41_pullulanase"/>
    <property type="match status" value="2"/>
</dbReference>
<dbReference type="GO" id="GO:2001070">
    <property type="term" value="F:starch binding"/>
    <property type="evidence" value="ECO:0007669"/>
    <property type="project" value="InterPro"/>
</dbReference>
<dbReference type="InterPro" id="IPR014756">
    <property type="entry name" value="Ig_E-set"/>
</dbReference>
<dbReference type="RefSeq" id="WP_129869233.1">
    <property type="nucleotide sequence ID" value="NZ_RYVB01000010.1"/>
</dbReference>
<feature type="chain" id="PRO_5032900282" description="Alpha-amylase" evidence="19">
    <location>
        <begin position="38"/>
        <end position="1749"/>
    </location>
</feature>
<dbReference type="Gene3D" id="2.60.40.10">
    <property type="entry name" value="Immunoglobulins"/>
    <property type="match status" value="2"/>
</dbReference>
<dbReference type="CDD" id="cd02860">
    <property type="entry name" value="E_set_Pullulanase"/>
    <property type="match status" value="1"/>
</dbReference>
<dbReference type="InterPro" id="IPR006048">
    <property type="entry name" value="A-amylase/branching_C"/>
</dbReference>
<feature type="domain" description="Alpha-amylase C-terminal" evidence="20">
    <location>
        <begin position="440"/>
        <end position="519"/>
    </location>
</feature>
<evidence type="ECO:0000256" key="7">
    <source>
        <dbReference type="ARBA" id="ARBA00022729"/>
    </source>
</evidence>
<evidence type="ECO:0000256" key="19">
    <source>
        <dbReference type="SAM" id="SignalP"/>
    </source>
</evidence>
<dbReference type="SUPFAM" id="SSF51011">
    <property type="entry name" value="Glycosyl hydrolase domain"/>
    <property type="match status" value="1"/>
</dbReference>
<feature type="region of interest" description="Disordered" evidence="17">
    <location>
        <begin position="1664"/>
        <end position="1708"/>
    </location>
</feature>
<keyword evidence="10" id="KW-0326">Glycosidase</keyword>
<name>A0A8B3RPG9_9BIFI</name>
<sequence length="1749" mass="188555">MVIQQVRDCMRRTTGIGVAIAMVGTGALLAVPMAANAAEDTGQTTLPAKTDVQVIAFQQTWNSIAKECTNTYGPQGVAYVEISPPQESIQGTEWWTSYQPVSYKLDSKLGTEAEFKNMITTCDAAGVGIIADVVLNQTTGLDVATGEQTGVAGTKYNGLTGDYPGFTGENGQYPQGVTAADFHDYNNGASVSDYKNQQEVQEGRLNSMWDFDTSSEKVQDIQSDYLAKLYKMGVKGFRMDAVKHINNEDIKGIKDKMAQKVGKNANDIYWIQEVIGNASEAPGIQPRNYLETGTVTQFDYKSDLNAKFKGKIAELKDLSTRIGDLSSNPNAIASKDANVFVTNWDTARNDGAITYKNDSMYALANAFMLAYDYGTPRLLSDYKYDVNDNGAPGAIATEVPDVDFDEACSTKDGEWNCQQRWTTTRGMIAFHNYVDGTAVEQWQDDGANNIAFSRGDKGFVAINNSTEDKTAEYATSMPDGEYCDVYGVQDCSKTVTVSGGKVKVTVPAMQAIAIYGGATKTTHPVSDVAVDPSTPDVVIPDNTVKPDDQTTTVWYKPVNTWDKVFVHHGAGSDWTAVPGEQMEGPDAQGYYTKTIDTKGEDHQICFNNGASEWDSNGGQNYLIRKGVTHVAVEDGSLSVGNPEAIGGQSRVVIHYKEAPGDPDYSLWTWGTTKTGDGLDGARYQFTGEDCYGKVAELTFDKELSDFSFIISTEDWSKRVAVSDDPEDGNRDVKFTEKNGTVEVWVDGVNSPRETQLEAPDDYKCKADKVDVTVHYMRNDGLYFNADDTETKVPQWDLWMWNSNSNGFASKFTGHDDWGELATASFSNYTYQASNGESDFGLLRRYGVDEWKKKDGSDGDIKMTANALVFSNDGTAKAEVWLMQDDPTVYTARPALGARISTAEIAQNNAIDAKLTKPADVKVEDVKVTDAKDNAVDIDTVKANGTTVTITLKNNLDLTAKYTVEIEGFGSADAVAGSVVRTDAFDKEYAYDGDDLGATWADDGTTFKLWAPTASKVELVTFKDAKTADAEAADTIAMDRGEKGVWSATAKVADGTAYIYRVSFADGTVNDSADPYARASVVNGKRSVVLSPAKTTVKDSGRMAPFSKNTDAVIAETHIRDLTKNENSGVDAAKRGKYLGMIQNGTTNSAGKSTGVDYLKELGITHVQIQPMFDYASVDETKPLDDSNYNWGYDPLNYNVPEGSYASDPTDPANRVVEAKQMVDGLHANGLRVVMDVVYNHVADAATNPFGLTVPGYYFRYQNGSLVNNSGCGNDTASERAMMRKYIVDSVAYWAKEYNMDGFRFDLMGLHDVETMKQVRSALDKIDPSIIIVGEGWNMNTTMDKSAMSIQPNGYKLDTPNSTIAFFNDSIRDGLKGSVFSDEDNGFVSGKQGMEPLIMNNMLGCRNLDGTAEGAFCTNGDSGNDGKDGIVKYANAGQVVNYVEIHDNLTLNDKLEKSLFVQGRNEGLDEAGQKAKVIETSKLANSAVFMAFGISEFQVGQEFLRTKGGDENSYKSGDAVNAVDWDRMNDADYGDHAQYVKDLIAIRKKTSALRVESYKKISNSTKELKAADNVVAYEIARDNGTYVVALNAGDEAAAVPGVTAGDYGVLVSNGHTYLHPVQAVAQADNADGVDASVAGAAIAVKDGQNVVVPAHSAVLLAPVADLGQPDTPDQPTKPDTPANPDEPGDTDKPAAGEQPGGNAAGSQSSAGAAQQVAGVASTGSAIALLVAVAVAFVAAGAGLLIVRRRD</sequence>